<evidence type="ECO:0000313" key="1">
    <source>
        <dbReference type="EMBL" id="CAD7704701.1"/>
    </source>
</evidence>
<comment type="caution">
    <text evidence="1">The sequence shown here is derived from an EMBL/GenBank/DDBJ whole genome shotgun (WGS) entry which is preliminary data.</text>
</comment>
<dbReference type="AlphaFoldDB" id="A0A8S1JIA1"/>
<proteinExistence type="predicted"/>
<evidence type="ECO:0000313" key="2">
    <source>
        <dbReference type="Proteomes" id="UP000708148"/>
    </source>
</evidence>
<reference evidence="1" key="1">
    <citation type="submission" date="2020-12" db="EMBL/GenBank/DDBJ databases">
        <authorList>
            <person name="Iha C."/>
        </authorList>
    </citation>
    <scope>NUCLEOTIDE SEQUENCE</scope>
</reference>
<accession>A0A8S1JIA1</accession>
<protein>
    <submittedName>
        <fullName evidence="1">Uncharacterized protein</fullName>
    </submittedName>
</protein>
<sequence>MKSGTKILKKARKFEPYLPASVVWDSPGTNRNAGNRSNATALADVCLACQQVAGVPNSLPGQGPSLSHWDASTTSCTLALKNSLIKLHEEGGGRFLLISLPLDFPGILGFL</sequence>
<gene>
    <name evidence="1" type="ORF">OSTQU699_LOCUS10056</name>
</gene>
<name>A0A8S1JIA1_9CHLO</name>
<organism evidence="1 2">
    <name type="scientific">Ostreobium quekettii</name>
    <dbReference type="NCBI Taxonomy" id="121088"/>
    <lineage>
        <taxon>Eukaryota</taxon>
        <taxon>Viridiplantae</taxon>
        <taxon>Chlorophyta</taxon>
        <taxon>core chlorophytes</taxon>
        <taxon>Ulvophyceae</taxon>
        <taxon>TCBD clade</taxon>
        <taxon>Bryopsidales</taxon>
        <taxon>Ostreobineae</taxon>
        <taxon>Ostreobiaceae</taxon>
        <taxon>Ostreobium</taxon>
    </lineage>
</organism>
<dbReference type="Proteomes" id="UP000708148">
    <property type="component" value="Unassembled WGS sequence"/>
</dbReference>
<dbReference type="EMBL" id="CAJHUC010002944">
    <property type="protein sequence ID" value="CAD7704701.1"/>
    <property type="molecule type" value="Genomic_DNA"/>
</dbReference>
<keyword evidence="2" id="KW-1185">Reference proteome</keyword>